<keyword evidence="2" id="KW-1185">Reference proteome</keyword>
<dbReference type="RefSeq" id="WP_155437906.1">
    <property type="nucleotide sequence ID" value="NZ_WNLA01000002.1"/>
</dbReference>
<accession>A0A6L6PWG8</accession>
<gene>
    <name evidence="1" type="ORF">GM668_05315</name>
</gene>
<dbReference type="Proteomes" id="UP000484015">
    <property type="component" value="Unassembled WGS sequence"/>
</dbReference>
<protein>
    <submittedName>
        <fullName evidence="1">Uncharacterized protein</fullName>
    </submittedName>
</protein>
<organism evidence="1 2">
    <name type="scientific">Pseudoduganella ginsengisoli</name>
    <dbReference type="NCBI Taxonomy" id="1462440"/>
    <lineage>
        <taxon>Bacteria</taxon>
        <taxon>Pseudomonadati</taxon>
        <taxon>Pseudomonadota</taxon>
        <taxon>Betaproteobacteria</taxon>
        <taxon>Burkholderiales</taxon>
        <taxon>Oxalobacteraceae</taxon>
        <taxon>Telluria group</taxon>
        <taxon>Pseudoduganella</taxon>
    </lineage>
</organism>
<name>A0A6L6PWG8_9BURK</name>
<reference evidence="1 2" key="1">
    <citation type="submission" date="2019-11" db="EMBL/GenBank/DDBJ databases">
        <title>Type strains purchased from KCTC, JCM and DSMZ.</title>
        <authorList>
            <person name="Lu H."/>
        </authorList>
    </citation>
    <scope>NUCLEOTIDE SEQUENCE [LARGE SCALE GENOMIC DNA]</scope>
    <source>
        <strain evidence="1 2">KCTC 42409</strain>
    </source>
</reference>
<evidence type="ECO:0000313" key="2">
    <source>
        <dbReference type="Proteomes" id="UP000484015"/>
    </source>
</evidence>
<dbReference type="OrthoDB" id="8758119at2"/>
<evidence type="ECO:0000313" key="1">
    <source>
        <dbReference type="EMBL" id="MTW01504.1"/>
    </source>
</evidence>
<dbReference type="AlphaFoldDB" id="A0A6L6PWG8"/>
<dbReference type="EMBL" id="WNLA01000002">
    <property type="protein sequence ID" value="MTW01504.1"/>
    <property type="molecule type" value="Genomic_DNA"/>
</dbReference>
<sequence>MKHHSRNFVAALVTAGVLMLAGCDTSSSRSHVSPDMTKLTGLIDLNIQAQSVQWEIVGTPEYQGGVPGPTDFVTLVAEFNGASVGAQAPGSSAATTAYIVPNAARPWTSAVFQTFLAEKANTVVDIGALPHCRPYQTRLTKTGNSAHGFVCASQGRALLYVVLTSPENT</sequence>
<comment type="caution">
    <text evidence="1">The sequence shown here is derived from an EMBL/GenBank/DDBJ whole genome shotgun (WGS) entry which is preliminary data.</text>
</comment>
<dbReference type="PROSITE" id="PS51257">
    <property type="entry name" value="PROKAR_LIPOPROTEIN"/>
    <property type="match status" value="1"/>
</dbReference>
<proteinExistence type="predicted"/>